<gene>
    <name evidence="1" type="ordered locus">Veis_2453</name>
</gene>
<organism evidence="1 2">
    <name type="scientific">Verminephrobacter eiseniae (strain EF01-2)</name>
    <dbReference type="NCBI Taxonomy" id="391735"/>
    <lineage>
        <taxon>Bacteria</taxon>
        <taxon>Pseudomonadati</taxon>
        <taxon>Pseudomonadota</taxon>
        <taxon>Betaproteobacteria</taxon>
        <taxon>Burkholderiales</taxon>
        <taxon>Comamonadaceae</taxon>
        <taxon>Verminephrobacter</taxon>
    </lineage>
</organism>
<accession>A1WKP1</accession>
<sequence length="200" mass="22511">MQGNTPVIWVKKRPQRSRHGPRMARIPPIVRCNARRRLYTTFVHTGVPFDRGWRFASIGGRRRPLQAGQARDGWVMVRAGAGPASGTQRTPVQHVWVSSAGLHVRRVQRGLKAAQRLAPRDDVVVAPLALKAEQFDQKAHRLRRSQVFGQIGTLCQHPGRQPCPVACITRALETGFEPADPLRKERVGRTPRQIIQAPRR</sequence>
<evidence type="ECO:0000313" key="2">
    <source>
        <dbReference type="Proteomes" id="UP000000374"/>
    </source>
</evidence>
<reference evidence="2" key="1">
    <citation type="submission" date="2006-12" db="EMBL/GenBank/DDBJ databases">
        <title>Complete sequence of chromosome 1 of Verminephrobacter eiseniae EF01-2.</title>
        <authorList>
            <person name="Copeland A."/>
            <person name="Lucas S."/>
            <person name="Lapidus A."/>
            <person name="Barry K."/>
            <person name="Detter J.C."/>
            <person name="Glavina del Rio T."/>
            <person name="Dalin E."/>
            <person name="Tice H."/>
            <person name="Pitluck S."/>
            <person name="Chertkov O."/>
            <person name="Brettin T."/>
            <person name="Bruce D."/>
            <person name="Han C."/>
            <person name="Tapia R."/>
            <person name="Gilna P."/>
            <person name="Schmutz J."/>
            <person name="Larimer F."/>
            <person name="Land M."/>
            <person name="Hauser L."/>
            <person name="Kyrpides N."/>
            <person name="Kim E."/>
            <person name="Stahl D."/>
            <person name="Richardson P."/>
        </authorList>
    </citation>
    <scope>NUCLEOTIDE SEQUENCE [LARGE SCALE GENOMIC DNA]</scope>
    <source>
        <strain evidence="2">EF01-2</strain>
    </source>
</reference>
<evidence type="ECO:0000313" key="1">
    <source>
        <dbReference type="EMBL" id="ABM58198.1"/>
    </source>
</evidence>
<name>A1WKP1_VEREI</name>
<dbReference type="AlphaFoldDB" id="A1WKP1"/>
<keyword evidence="2" id="KW-1185">Reference proteome</keyword>
<dbReference type="EMBL" id="CP000542">
    <property type="protein sequence ID" value="ABM58198.1"/>
    <property type="molecule type" value="Genomic_DNA"/>
</dbReference>
<protein>
    <submittedName>
        <fullName evidence="1">Uncharacterized protein</fullName>
    </submittedName>
</protein>
<dbReference type="HOGENOM" id="CLU_1365748_0_0_4"/>
<proteinExistence type="predicted"/>
<dbReference type="KEGG" id="vei:Veis_2453"/>
<dbReference type="Proteomes" id="UP000000374">
    <property type="component" value="Chromosome"/>
</dbReference>